<dbReference type="PROSITE" id="PS51409">
    <property type="entry name" value="ARGINASE_2"/>
    <property type="match status" value="1"/>
</dbReference>
<keyword evidence="1 5" id="KW-0479">Metal-binding</keyword>
<dbReference type="SUPFAM" id="SSF52768">
    <property type="entry name" value="Arginase/deacetylase"/>
    <property type="match status" value="1"/>
</dbReference>
<feature type="binding site" evidence="5">
    <location>
        <position position="251"/>
    </location>
    <ligand>
        <name>Mn(2+)</name>
        <dbReference type="ChEBI" id="CHEBI:29035"/>
        <label>2</label>
    </ligand>
</feature>
<evidence type="ECO:0000256" key="2">
    <source>
        <dbReference type="ARBA" id="ARBA00022801"/>
    </source>
</evidence>
<reference evidence="9 10" key="1">
    <citation type="submission" date="2020-08" db="EMBL/GenBank/DDBJ databases">
        <title>Genomic Encyclopedia of Type Strains, Phase III (KMG-III): the genomes of soil and plant-associated and newly described type strains.</title>
        <authorList>
            <person name="Whitman W."/>
        </authorList>
    </citation>
    <scope>NUCLEOTIDE SEQUENCE [LARGE SCALE GENOMIC DNA]</scope>
    <source>
        <strain evidence="9 10">CECT 8571</strain>
    </source>
</reference>
<feature type="binding site" evidence="5">
    <location>
        <position position="253"/>
    </location>
    <ligand>
        <name>Mn(2+)</name>
        <dbReference type="ChEBI" id="CHEBI:29035"/>
        <label>2</label>
    </ligand>
</feature>
<accession>A0A839UTH4</accession>
<evidence type="ECO:0000256" key="8">
    <source>
        <dbReference type="PROSITE-ProRule" id="PRU00742"/>
    </source>
</evidence>
<sequence length="329" mass="35795">MSHPLYRAANPKLWTGRIDSEESSPALRWHQQMQCLDLSQPLSANLDRQVTLLGFASDAGVKRNKGRPGAAAGPDALRAALANSACADHPLYDAGDIICEGDRLESAQLGLAEHLAKLIEAQANPVVLGGGHEVAWASFQGLIPKLQQSNARLGIINFDAHLDLRRPNPAGSSGTPFRQIAEWCDANGHPFNYWVLGVNPSANTDALFQYAREKDVQWIEDDAFESEPLSALAEACNAFLTTVDSLYITVCLDVFNAAFAPGVSAPAALGISPSRMLWVFKHLIKQAKAVNKPVWLLDIAELNPAYDPHGQTARLGARIIWEYQRAQSQ</sequence>
<evidence type="ECO:0000256" key="4">
    <source>
        <dbReference type="ARBA" id="ARBA00023211"/>
    </source>
</evidence>
<dbReference type="EMBL" id="JACHXZ010000002">
    <property type="protein sequence ID" value="MBB3168655.1"/>
    <property type="molecule type" value="Genomic_DNA"/>
</dbReference>
<dbReference type="HAMAP" id="MF_00737">
    <property type="entry name" value="Formimidoylglutam"/>
    <property type="match status" value="1"/>
</dbReference>
<dbReference type="PANTHER" id="PTHR11358">
    <property type="entry name" value="ARGINASE/AGMATINASE"/>
    <property type="match status" value="1"/>
</dbReference>
<dbReference type="GO" id="GO:0033389">
    <property type="term" value="P:putrescine biosynthetic process from arginine, via agmatine"/>
    <property type="evidence" value="ECO:0007669"/>
    <property type="project" value="TreeGrafter"/>
</dbReference>
<dbReference type="EC" id="3.5.3.8" evidence="5 6"/>
<name>A0A839UTH4_9GAMM</name>
<dbReference type="CDD" id="cd09988">
    <property type="entry name" value="Formimidoylglutamase"/>
    <property type="match status" value="1"/>
</dbReference>
<dbReference type="Pfam" id="PF00491">
    <property type="entry name" value="Arginase"/>
    <property type="match status" value="1"/>
</dbReference>
<comment type="function">
    <text evidence="5">Catalyzes the conversion of N-formimidoyl-L-glutamate to L-glutamate and formamide.</text>
</comment>
<feature type="binding site" evidence="5 7">
    <location>
        <position position="132"/>
    </location>
    <ligand>
        <name>Mn(2+)</name>
        <dbReference type="ChEBI" id="CHEBI:29035"/>
        <label>1</label>
    </ligand>
</feature>
<comment type="catalytic activity">
    <reaction evidence="5">
        <text>N-formimidoyl-L-glutamate + H2O = formamide + L-glutamate</text>
        <dbReference type="Rhea" id="RHEA:22492"/>
        <dbReference type="ChEBI" id="CHEBI:15377"/>
        <dbReference type="ChEBI" id="CHEBI:16397"/>
        <dbReference type="ChEBI" id="CHEBI:29985"/>
        <dbReference type="ChEBI" id="CHEBI:58928"/>
        <dbReference type="EC" id="3.5.3.8"/>
    </reaction>
</comment>
<dbReference type="RefSeq" id="WP_183910118.1">
    <property type="nucleotide sequence ID" value="NZ_JACHXZ010000002.1"/>
</dbReference>
<evidence type="ECO:0000256" key="1">
    <source>
        <dbReference type="ARBA" id="ARBA00022723"/>
    </source>
</evidence>
<feature type="binding site" evidence="7">
    <location>
        <position position="161"/>
    </location>
    <ligand>
        <name>Mn(2+)</name>
        <dbReference type="ChEBI" id="CHEBI:29035"/>
        <label>1</label>
    </ligand>
</feature>
<dbReference type="InterPro" id="IPR005923">
    <property type="entry name" value="HutG"/>
</dbReference>
<dbReference type="Proteomes" id="UP000559987">
    <property type="component" value="Unassembled WGS sequence"/>
</dbReference>
<dbReference type="NCBIfam" id="TIGR01227">
    <property type="entry name" value="hutG"/>
    <property type="match status" value="1"/>
</dbReference>
<feature type="binding site" evidence="5">
    <location>
        <position position="159"/>
    </location>
    <ligand>
        <name>Mn(2+)</name>
        <dbReference type="ChEBI" id="CHEBI:29035"/>
        <label>2</label>
    </ligand>
</feature>
<protein>
    <recommendedName>
        <fullName evidence="5 6">Formimidoylglutamase</fullName>
        <ecNumber evidence="5 6">3.5.3.8</ecNumber>
    </recommendedName>
    <alternativeName>
        <fullName evidence="5">Formiminoglutamase</fullName>
    </alternativeName>
    <alternativeName>
        <fullName evidence="5">Formiminoglutamate hydrolase</fullName>
    </alternativeName>
</protein>
<dbReference type="GO" id="GO:0030145">
    <property type="term" value="F:manganese ion binding"/>
    <property type="evidence" value="ECO:0007669"/>
    <property type="project" value="UniProtKB-UniRule"/>
</dbReference>
<keyword evidence="2 5" id="KW-0378">Hydrolase</keyword>
<dbReference type="PANTHER" id="PTHR11358:SF35">
    <property type="entry name" value="FORMIMIDOYLGLUTAMASE"/>
    <property type="match status" value="1"/>
</dbReference>
<feature type="binding site" evidence="5">
    <location>
        <position position="161"/>
    </location>
    <ligand>
        <name>Mn(2+)</name>
        <dbReference type="ChEBI" id="CHEBI:29035"/>
        <label>2</label>
    </ligand>
</feature>
<evidence type="ECO:0000256" key="3">
    <source>
        <dbReference type="ARBA" id="ARBA00022808"/>
    </source>
</evidence>
<dbReference type="GO" id="GO:0019557">
    <property type="term" value="P:L-histidine catabolic process to glutamate and formate"/>
    <property type="evidence" value="ECO:0007669"/>
    <property type="project" value="UniProtKB-UniPathway"/>
</dbReference>
<dbReference type="UniPathway" id="UPA00379">
    <property type="reaction ID" value="UER00552"/>
</dbReference>
<dbReference type="GO" id="GO:0008783">
    <property type="term" value="F:agmatinase activity"/>
    <property type="evidence" value="ECO:0007669"/>
    <property type="project" value="TreeGrafter"/>
</dbReference>
<comment type="caution">
    <text evidence="9">The sequence shown here is derived from an EMBL/GenBank/DDBJ whole genome shotgun (WGS) entry which is preliminary data.</text>
</comment>
<feature type="binding site" evidence="5 7">
    <location>
        <position position="251"/>
    </location>
    <ligand>
        <name>Mn(2+)</name>
        <dbReference type="ChEBI" id="CHEBI:29035"/>
        <label>1</label>
    </ligand>
</feature>
<feature type="binding site" evidence="5 7">
    <location>
        <position position="159"/>
    </location>
    <ligand>
        <name>Mn(2+)</name>
        <dbReference type="ChEBI" id="CHEBI:29035"/>
        <label>1</label>
    </ligand>
</feature>
<keyword evidence="4 5" id="KW-0464">Manganese</keyword>
<comment type="similarity">
    <text evidence="5 8">Belongs to the arginase family.</text>
</comment>
<evidence type="ECO:0000256" key="6">
    <source>
        <dbReference type="NCBIfam" id="TIGR01227"/>
    </source>
</evidence>
<evidence type="ECO:0000256" key="7">
    <source>
        <dbReference type="PIRSR" id="PIRSR036979-1"/>
    </source>
</evidence>
<comment type="pathway">
    <text evidence="5">Amino-acid degradation; L-histidine degradation into L-glutamate; L-glutamate from N-formimidoyl-L-glutamate (hydrolase route): step 1/1.</text>
</comment>
<evidence type="ECO:0000313" key="9">
    <source>
        <dbReference type="EMBL" id="MBB3168655.1"/>
    </source>
</evidence>
<evidence type="ECO:0000256" key="5">
    <source>
        <dbReference type="HAMAP-Rule" id="MF_00737"/>
    </source>
</evidence>
<keyword evidence="3 5" id="KW-0369">Histidine metabolism</keyword>
<gene>
    <name evidence="5" type="primary">hutG</name>
    <name evidence="9" type="ORF">FHS30_001839</name>
</gene>
<comment type="cofactor">
    <cofactor evidence="5 7">
        <name>Mn(2+)</name>
        <dbReference type="ChEBI" id="CHEBI:29035"/>
    </cofactor>
    <text evidence="5 7">Binds 2 manganese ions per subunit.</text>
</comment>
<evidence type="ECO:0000313" key="10">
    <source>
        <dbReference type="Proteomes" id="UP000559987"/>
    </source>
</evidence>
<dbReference type="InterPro" id="IPR006035">
    <property type="entry name" value="Ureohydrolase"/>
</dbReference>
<keyword evidence="10" id="KW-1185">Reference proteome</keyword>
<dbReference type="PIRSF" id="PIRSF036979">
    <property type="entry name" value="Arginase"/>
    <property type="match status" value="1"/>
</dbReference>
<dbReference type="GO" id="GO:0050415">
    <property type="term" value="F:formimidoylglutamase activity"/>
    <property type="evidence" value="ECO:0007669"/>
    <property type="project" value="UniProtKB-UniRule"/>
</dbReference>
<feature type="binding site" evidence="7">
    <location>
        <position position="253"/>
    </location>
    <ligand>
        <name>Mn(2+)</name>
        <dbReference type="ChEBI" id="CHEBI:29035"/>
        <label>1</label>
    </ligand>
</feature>
<dbReference type="InterPro" id="IPR023696">
    <property type="entry name" value="Ureohydrolase_dom_sf"/>
</dbReference>
<proteinExistence type="inferred from homology"/>
<dbReference type="AlphaFoldDB" id="A0A839UTH4"/>
<organism evidence="9 10">
    <name type="scientific">Simiduia aestuariiviva</name>
    <dbReference type="NCBI Taxonomy" id="1510459"/>
    <lineage>
        <taxon>Bacteria</taxon>
        <taxon>Pseudomonadati</taxon>
        <taxon>Pseudomonadota</taxon>
        <taxon>Gammaproteobacteria</taxon>
        <taxon>Cellvibrionales</taxon>
        <taxon>Cellvibrionaceae</taxon>
        <taxon>Simiduia</taxon>
    </lineage>
</organism>
<dbReference type="Gene3D" id="3.40.800.10">
    <property type="entry name" value="Ureohydrolase domain"/>
    <property type="match status" value="1"/>
</dbReference>
<dbReference type="GO" id="GO:0019556">
    <property type="term" value="P:L-histidine catabolic process to glutamate and formamide"/>
    <property type="evidence" value="ECO:0007669"/>
    <property type="project" value="UniProtKB-UniRule"/>
</dbReference>
<feature type="binding site" evidence="5 7">
    <location>
        <position position="163"/>
    </location>
    <ligand>
        <name>Mn(2+)</name>
        <dbReference type="ChEBI" id="CHEBI:29035"/>
        <label>1</label>
    </ligand>
</feature>